<gene>
    <name evidence="2" type="ORF">GT409_04315</name>
</gene>
<feature type="signal peptide" evidence="1">
    <location>
        <begin position="1"/>
        <end position="18"/>
    </location>
</feature>
<evidence type="ECO:0000256" key="1">
    <source>
        <dbReference type="SAM" id="SignalP"/>
    </source>
</evidence>
<proteinExistence type="predicted"/>
<name>A0A6P1M4D6_9BACT</name>
<accession>A0A6P1M4D6</accession>
<sequence>MKGLLCGMLLLPAGMSLAGQFLFIDTFDIENTQDINTNPSARQSGTQAVTEWTDSVNNNWRTQIYNHALRLYGVNAGGTVAVRLDRNFASVASEIKVIDV</sequence>
<dbReference type="AlphaFoldDB" id="A0A6P1M4D6"/>
<reference evidence="2 3" key="1">
    <citation type="submission" date="2020-01" db="EMBL/GenBank/DDBJ databases">
        <title>Ponticoccus aerotolerans gen. nov., sp. nov., an anaerobic bacterium and proposal of Ponticoccusceae fam. nov., Ponticoccusles ord. nov. and Ponticoccuse classis nov. in the phylum Kiritimatiellaeota.</title>
        <authorList>
            <person name="Zhou L.Y."/>
            <person name="Du Z.J."/>
        </authorList>
    </citation>
    <scope>NUCLEOTIDE SEQUENCE [LARGE SCALE GENOMIC DNA]</scope>
    <source>
        <strain evidence="2 3">S-5007</strain>
    </source>
</reference>
<dbReference type="KEGG" id="taer:GT409_04315"/>
<keyword evidence="3" id="KW-1185">Reference proteome</keyword>
<dbReference type="EMBL" id="CP047593">
    <property type="protein sequence ID" value="QHI68701.1"/>
    <property type="molecule type" value="Genomic_DNA"/>
</dbReference>
<dbReference type="Proteomes" id="UP000464954">
    <property type="component" value="Chromosome"/>
</dbReference>
<evidence type="ECO:0000313" key="3">
    <source>
        <dbReference type="Proteomes" id="UP000464954"/>
    </source>
</evidence>
<feature type="chain" id="PRO_5027095986" evidence="1">
    <location>
        <begin position="19"/>
        <end position="100"/>
    </location>
</feature>
<organism evidence="2 3">
    <name type="scientific">Tichowtungia aerotolerans</name>
    <dbReference type="NCBI Taxonomy" id="2697043"/>
    <lineage>
        <taxon>Bacteria</taxon>
        <taxon>Pseudomonadati</taxon>
        <taxon>Kiritimatiellota</taxon>
        <taxon>Tichowtungiia</taxon>
        <taxon>Tichowtungiales</taxon>
        <taxon>Tichowtungiaceae</taxon>
        <taxon>Tichowtungia</taxon>
    </lineage>
</organism>
<evidence type="ECO:0000313" key="2">
    <source>
        <dbReference type="EMBL" id="QHI68701.1"/>
    </source>
</evidence>
<dbReference type="RefSeq" id="WP_160627279.1">
    <property type="nucleotide sequence ID" value="NZ_CP047593.1"/>
</dbReference>
<protein>
    <submittedName>
        <fullName evidence="2">Uncharacterized protein</fullName>
    </submittedName>
</protein>
<keyword evidence="1" id="KW-0732">Signal</keyword>